<accession>A0A934Q1U0</accession>
<name>A0A934Q1U0_9BURK</name>
<sequence length="77" mass="7999">MPRKDKSAETGKQKHQAGAIAKGHEKQGVAHPEAEARGWAAASKLHSGGKEMAASRRKLPSGPLGGSGRKTNVSRSS</sequence>
<dbReference type="RefSeq" id="WP_200787632.1">
    <property type="nucleotide sequence ID" value="NZ_JAEDAO010000001.1"/>
</dbReference>
<feature type="region of interest" description="Disordered" evidence="1">
    <location>
        <begin position="1"/>
        <end position="77"/>
    </location>
</feature>
<gene>
    <name evidence="2" type="ORF">I8E28_08920</name>
</gene>
<evidence type="ECO:0000313" key="2">
    <source>
        <dbReference type="EMBL" id="MBK0392712.1"/>
    </source>
</evidence>
<proteinExistence type="predicted"/>
<feature type="compositionally biased region" description="Basic and acidic residues" evidence="1">
    <location>
        <begin position="1"/>
        <end position="12"/>
    </location>
</feature>
<evidence type="ECO:0000256" key="1">
    <source>
        <dbReference type="SAM" id="MobiDB-lite"/>
    </source>
</evidence>
<organism evidence="2 3">
    <name type="scientific">Ramlibacter algicola</name>
    <dbReference type="NCBI Taxonomy" id="2795217"/>
    <lineage>
        <taxon>Bacteria</taxon>
        <taxon>Pseudomonadati</taxon>
        <taxon>Pseudomonadota</taxon>
        <taxon>Betaproteobacteria</taxon>
        <taxon>Burkholderiales</taxon>
        <taxon>Comamonadaceae</taxon>
        <taxon>Ramlibacter</taxon>
    </lineage>
</organism>
<keyword evidence="3" id="KW-1185">Reference proteome</keyword>
<feature type="compositionally biased region" description="Basic and acidic residues" evidence="1">
    <location>
        <begin position="22"/>
        <end position="36"/>
    </location>
</feature>
<comment type="caution">
    <text evidence="2">The sequence shown here is derived from an EMBL/GenBank/DDBJ whole genome shotgun (WGS) entry which is preliminary data.</text>
</comment>
<dbReference type="EMBL" id="JAEDAO010000001">
    <property type="protein sequence ID" value="MBK0392712.1"/>
    <property type="molecule type" value="Genomic_DNA"/>
</dbReference>
<dbReference type="AlphaFoldDB" id="A0A934Q1U0"/>
<protein>
    <recommendedName>
        <fullName evidence="4">Plasmid stabilization protein</fullName>
    </recommendedName>
</protein>
<reference evidence="2" key="1">
    <citation type="submission" date="2020-12" db="EMBL/GenBank/DDBJ databases">
        <title>Ramlibacter sp. nov., isolated from a freshwater alga, Cryptomonas.</title>
        <authorList>
            <person name="Kim H.M."/>
            <person name="Jeon C.O."/>
        </authorList>
    </citation>
    <scope>NUCLEOTIDE SEQUENCE</scope>
    <source>
        <strain evidence="2">CrO1</strain>
    </source>
</reference>
<evidence type="ECO:0000313" key="3">
    <source>
        <dbReference type="Proteomes" id="UP000617041"/>
    </source>
</evidence>
<dbReference type="Proteomes" id="UP000617041">
    <property type="component" value="Unassembled WGS sequence"/>
</dbReference>
<evidence type="ECO:0008006" key="4">
    <source>
        <dbReference type="Google" id="ProtNLM"/>
    </source>
</evidence>